<gene>
    <name evidence="2" type="ORF">GLAREA_01793</name>
</gene>
<dbReference type="InterPro" id="IPR010730">
    <property type="entry name" value="HET"/>
</dbReference>
<dbReference type="EMBL" id="KE145371">
    <property type="protein sequence ID" value="EPE25881.1"/>
    <property type="molecule type" value="Genomic_DNA"/>
</dbReference>
<accession>S3D1I3</accession>
<dbReference type="PANTHER" id="PTHR33112:SF16">
    <property type="entry name" value="HETEROKARYON INCOMPATIBILITY DOMAIN-CONTAINING PROTEIN"/>
    <property type="match status" value="1"/>
</dbReference>
<dbReference type="Pfam" id="PF06985">
    <property type="entry name" value="HET"/>
    <property type="match status" value="1"/>
</dbReference>
<dbReference type="PANTHER" id="PTHR33112">
    <property type="entry name" value="DOMAIN PROTEIN, PUTATIVE-RELATED"/>
    <property type="match status" value="1"/>
</dbReference>
<organism evidence="2 3">
    <name type="scientific">Glarea lozoyensis (strain ATCC 20868 / MF5171)</name>
    <dbReference type="NCBI Taxonomy" id="1116229"/>
    <lineage>
        <taxon>Eukaryota</taxon>
        <taxon>Fungi</taxon>
        <taxon>Dikarya</taxon>
        <taxon>Ascomycota</taxon>
        <taxon>Pezizomycotina</taxon>
        <taxon>Leotiomycetes</taxon>
        <taxon>Helotiales</taxon>
        <taxon>Helotiaceae</taxon>
        <taxon>Glarea</taxon>
    </lineage>
</organism>
<dbReference type="HOGENOM" id="CLU_002639_2_12_1"/>
<dbReference type="GeneID" id="19460851"/>
<dbReference type="AlphaFoldDB" id="S3D1I3"/>
<dbReference type="OrthoDB" id="5125733at2759"/>
<reference evidence="2 3" key="1">
    <citation type="journal article" date="2013" name="BMC Genomics">
        <title>Genomics-driven discovery of the pneumocandin biosynthetic gene cluster in the fungus Glarea lozoyensis.</title>
        <authorList>
            <person name="Chen L."/>
            <person name="Yue Q."/>
            <person name="Zhang X."/>
            <person name="Xiang M."/>
            <person name="Wang C."/>
            <person name="Li S."/>
            <person name="Che Y."/>
            <person name="Ortiz-Lopez F.J."/>
            <person name="Bills G.F."/>
            <person name="Liu X."/>
            <person name="An Z."/>
        </authorList>
    </citation>
    <scope>NUCLEOTIDE SEQUENCE [LARGE SCALE GENOMIC DNA]</scope>
    <source>
        <strain evidence="3">ATCC 20868 / MF5171</strain>
    </source>
</reference>
<evidence type="ECO:0000259" key="1">
    <source>
        <dbReference type="Pfam" id="PF06985"/>
    </source>
</evidence>
<evidence type="ECO:0000313" key="3">
    <source>
        <dbReference type="Proteomes" id="UP000016922"/>
    </source>
</evidence>
<proteinExistence type="predicted"/>
<sequence>MVLNRAAIARISTSLQKAETILEYYHDWTEFDDQIEKVYDVVQKLASTLRVIRIALLQSWHQFDPNTTLDSLWSSRRVTAPLLAQLAILKSTVTSQDSKRPSLIPRAFHNRNVLILSYRTRMRKRLYESVSEIQNFTVDFAKDLDLIIYDIQRSLLEHHIEQYSLNEESFSLVKPPPLKENSSSETCADCKTIFDLRDFWPIELGTNPFQPTLSFNTSILKIFDSAWSGCHFCRLQLTRLLEQGATVRHIAYVHITWWKYWHKESNYTNTNNDILFSKDLRIRYLSDDMEIVHFDYYITLPLIEADQNRRIGLLTASRSTLAIVRAWLSNCSSTHDRCKRDDSAILSRPKRLIHLGEFEKLEPRLVEVGDIPPDVVYMTLSHRWSYKATTQLLRSNITQFYQNIPESSLPRCYLDAMKFMRRLGVSYVWIDSLCILQDSGKDWYSESAKIADIFAGSWCNIATVSSLDDTHTLHPDRSSEDVRGCIIENPPTSKFSVRAHDEGYRRWNSSITNSVLSKRGWVLQELLSAPRTLYFGKDEVMWQCKTQKSSESMPKEVDVTSRRYKSTFDDPAFSEISLYGPRGWGEIVQDYSKRELTFPTHDKLIAIGGIAKKYGNEEDYLAGLWKHDIIFQLTWRVLQKDTDAQSLEDFQAPSWTWASLNKEITYSSRIIDKMHMHRPIAKLISSNLTHVSDNKLGRLSQGTLDIQAPIIKIEFHRISRSSYTVRYHKGRNFVLPNHSSPSASRSICLDFETAFRPAAIDDDDDTITPTFLIPLYIDVERNTARPVKVHALIVECTGNAREFRRKGVMTLEGRWQVEDLANCCKSYMGVAEEDMFDGLVGEEDGWVVYNLALV</sequence>
<protein>
    <recommendedName>
        <fullName evidence="1">Heterokaryon incompatibility domain-containing protein</fullName>
    </recommendedName>
</protein>
<evidence type="ECO:0000313" key="2">
    <source>
        <dbReference type="EMBL" id="EPE25881.1"/>
    </source>
</evidence>
<name>S3D1I3_GLAL2</name>
<dbReference type="Proteomes" id="UP000016922">
    <property type="component" value="Unassembled WGS sequence"/>
</dbReference>
<dbReference type="STRING" id="1116229.S3D1I3"/>
<feature type="domain" description="Heterokaryon incompatibility" evidence="1">
    <location>
        <begin position="377"/>
        <end position="525"/>
    </location>
</feature>
<keyword evidence="3" id="KW-1185">Reference proteome</keyword>
<dbReference type="OMA" id="CHRIMEG"/>
<dbReference type="KEGG" id="glz:GLAREA_01793"/>
<dbReference type="RefSeq" id="XP_008087200.1">
    <property type="nucleotide sequence ID" value="XM_008089009.1"/>
</dbReference>